<accession>A0ABS1WH53</accession>
<sequence>MKEIDRIDNYIKGESLNDSKLVLTIRDIDNPEIVLEKAKEIMKIISQYAYTNTWLNDEEWKTTLPVWFVESMTLKTSEDRDRDDNLWHFESWIESMYHRAWEWYSSKTSDSSIEITIKLLNIPFIFEQFLYIFYAQGIPMDKMSDKDDIYGFTQYG</sequence>
<evidence type="ECO:0000313" key="2">
    <source>
        <dbReference type="Proteomes" id="UP000605013"/>
    </source>
</evidence>
<name>A0ABS1WH53_9FLAO</name>
<organism evidence="1 2">
    <name type="scientific">Olleya sediminilitoris</name>
    <dbReference type="NCBI Taxonomy" id="2795739"/>
    <lineage>
        <taxon>Bacteria</taxon>
        <taxon>Pseudomonadati</taxon>
        <taxon>Bacteroidota</taxon>
        <taxon>Flavobacteriia</taxon>
        <taxon>Flavobacteriales</taxon>
        <taxon>Flavobacteriaceae</taxon>
    </lineage>
</organism>
<protein>
    <submittedName>
        <fullName evidence="1">Uncharacterized protein</fullName>
    </submittedName>
</protein>
<evidence type="ECO:0000313" key="1">
    <source>
        <dbReference type="EMBL" id="MBL7558459.1"/>
    </source>
</evidence>
<keyword evidence="2" id="KW-1185">Reference proteome</keyword>
<dbReference type="Proteomes" id="UP000605013">
    <property type="component" value="Unassembled WGS sequence"/>
</dbReference>
<dbReference type="EMBL" id="JAEMEF010000001">
    <property type="protein sequence ID" value="MBL7558459.1"/>
    <property type="molecule type" value="Genomic_DNA"/>
</dbReference>
<comment type="caution">
    <text evidence="1">The sequence shown here is derived from an EMBL/GenBank/DDBJ whole genome shotgun (WGS) entry which is preliminary data.</text>
</comment>
<dbReference type="RefSeq" id="WP_054852330.1">
    <property type="nucleotide sequence ID" value="NZ_JAEMEF010000001.1"/>
</dbReference>
<proteinExistence type="predicted"/>
<gene>
    <name evidence="1" type="ORF">JAO71_01485</name>
</gene>
<reference evidence="1 2" key="1">
    <citation type="submission" date="2020-12" db="EMBL/GenBank/DDBJ databases">
        <title>Olleya sediminilitoris sp. nov., isolated from a tidal flat.</title>
        <authorList>
            <person name="Park S."/>
            <person name="Yoon J.-H."/>
        </authorList>
    </citation>
    <scope>NUCLEOTIDE SEQUENCE [LARGE SCALE GENOMIC DNA]</scope>
    <source>
        <strain evidence="1 2">YSTF-M6</strain>
    </source>
</reference>